<comment type="caution">
    <text evidence="3">The sequence shown here is derived from an EMBL/GenBank/DDBJ whole genome shotgun (WGS) entry which is preliminary data.</text>
</comment>
<dbReference type="InterPro" id="IPR050272">
    <property type="entry name" value="Isochorismatase-like_hydrls"/>
</dbReference>
<keyword evidence="4" id="KW-1185">Reference proteome</keyword>
<reference evidence="3 4" key="1">
    <citation type="submission" date="2017-11" db="EMBL/GenBank/DDBJ databases">
        <title>Biodiversity and function of Thalassospira species in the particle-attached aromatic-hydrocarbon-degrading consortia from the surface seawater of the China South Sea.</title>
        <authorList>
            <person name="Dong C."/>
            <person name="Liu R."/>
            <person name="Shao Z."/>
        </authorList>
    </citation>
    <scope>NUCLEOTIDE SEQUENCE [LARGE SCALE GENOMIC DNA]</scope>
    <source>
        <strain evidence="3 4">139Z-12</strain>
    </source>
</reference>
<dbReference type="SUPFAM" id="SSF52499">
    <property type="entry name" value="Isochorismatase-like hydrolases"/>
    <property type="match status" value="1"/>
</dbReference>
<dbReference type="Pfam" id="PF00857">
    <property type="entry name" value="Isochorismatase"/>
    <property type="match status" value="1"/>
</dbReference>
<dbReference type="InterPro" id="IPR000868">
    <property type="entry name" value="Isochorismatase-like_dom"/>
</dbReference>
<evidence type="ECO:0000313" key="4">
    <source>
        <dbReference type="Proteomes" id="UP000233365"/>
    </source>
</evidence>
<organism evidence="3 4">
    <name type="scientific">Thalassospira povalilytica</name>
    <dbReference type="NCBI Taxonomy" id="732237"/>
    <lineage>
        <taxon>Bacteria</taxon>
        <taxon>Pseudomonadati</taxon>
        <taxon>Pseudomonadota</taxon>
        <taxon>Alphaproteobacteria</taxon>
        <taxon>Rhodospirillales</taxon>
        <taxon>Thalassospiraceae</taxon>
        <taxon>Thalassospira</taxon>
    </lineage>
</organism>
<name>A0ABX4R9P4_9PROT</name>
<evidence type="ECO:0000256" key="1">
    <source>
        <dbReference type="ARBA" id="ARBA00022801"/>
    </source>
</evidence>
<proteinExistence type="predicted"/>
<dbReference type="EMBL" id="PGTS01000002">
    <property type="protein sequence ID" value="PKR50859.1"/>
    <property type="molecule type" value="Genomic_DNA"/>
</dbReference>
<evidence type="ECO:0000313" key="3">
    <source>
        <dbReference type="EMBL" id="PKR50859.1"/>
    </source>
</evidence>
<dbReference type="InterPro" id="IPR036380">
    <property type="entry name" value="Isochorismatase-like_sf"/>
</dbReference>
<dbReference type="Proteomes" id="UP000233365">
    <property type="component" value="Unassembled WGS sequence"/>
</dbReference>
<dbReference type="Gene3D" id="3.40.50.850">
    <property type="entry name" value="Isochorismatase-like"/>
    <property type="match status" value="1"/>
</dbReference>
<dbReference type="PANTHER" id="PTHR43540">
    <property type="entry name" value="PEROXYUREIDOACRYLATE/UREIDOACRYLATE AMIDOHYDROLASE-RELATED"/>
    <property type="match status" value="1"/>
</dbReference>
<feature type="domain" description="Isochorismatase-like" evidence="2">
    <location>
        <begin position="10"/>
        <end position="152"/>
    </location>
</feature>
<gene>
    <name evidence="3" type="ORF">CU041_04670</name>
</gene>
<accession>A0ABX4R9P4</accession>
<protein>
    <submittedName>
        <fullName evidence="3">Isochorismatase</fullName>
    </submittedName>
</protein>
<keyword evidence="1" id="KW-0378">Hydrolase</keyword>
<sequence length="192" mass="20946">MPVPTLGQDTALIILDVQKAMDHPRWNAKNNPGYADVIAKLLATFRAADLPVIHIRHEEANPASSFYVNGPGQPFKDEVAPIAGETVFAKQQNCAFVGTTLEKHLHDQGIKRLIFTGVVIHNSMDVTIRMAHCLGFENWLPLDATTAIDVTDANGKTFPAQDVFDLYAAVLASEYCQLTTSSDVVDTLPDIS</sequence>
<evidence type="ECO:0000259" key="2">
    <source>
        <dbReference type="Pfam" id="PF00857"/>
    </source>
</evidence>
<dbReference type="PANTHER" id="PTHR43540:SF1">
    <property type="entry name" value="ISOCHORISMATASE HYDROLASE"/>
    <property type="match status" value="1"/>
</dbReference>
<dbReference type="RefSeq" id="WP_101245979.1">
    <property type="nucleotide sequence ID" value="NZ_PGTS01000002.1"/>
</dbReference>